<organism evidence="1 2">
    <name type="scientific">Batillaria attramentaria</name>
    <dbReference type="NCBI Taxonomy" id="370345"/>
    <lineage>
        <taxon>Eukaryota</taxon>
        <taxon>Metazoa</taxon>
        <taxon>Spiralia</taxon>
        <taxon>Lophotrochozoa</taxon>
        <taxon>Mollusca</taxon>
        <taxon>Gastropoda</taxon>
        <taxon>Caenogastropoda</taxon>
        <taxon>Sorbeoconcha</taxon>
        <taxon>Cerithioidea</taxon>
        <taxon>Batillariidae</taxon>
        <taxon>Batillaria</taxon>
    </lineage>
</organism>
<gene>
    <name evidence="1" type="ORF">BaRGS_00016304</name>
</gene>
<comment type="caution">
    <text evidence="1">The sequence shown here is derived from an EMBL/GenBank/DDBJ whole genome shotgun (WGS) entry which is preliminary data.</text>
</comment>
<reference evidence="1 2" key="1">
    <citation type="journal article" date="2023" name="Sci. Data">
        <title>Genome assembly of the Korean intertidal mud-creeper Batillaria attramentaria.</title>
        <authorList>
            <person name="Patra A.K."/>
            <person name="Ho P.T."/>
            <person name="Jun S."/>
            <person name="Lee S.J."/>
            <person name="Kim Y."/>
            <person name="Won Y.J."/>
        </authorList>
    </citation>
    <scope>NUCLEOTIDE SEQUENCE [LARGE SCALE GENOMIC DNA]</scope>
    <source>
        <strain evidence="1">Wonlab-2016</strain>
    </source>
</reference>
<dbReference type="Proteomes" id="UP001519460">
    <property type="component" value="Unassembled WGS sequence"/>
</dbReference>
<evidence type="ECO:0000313" key="1">
    <source>
        <dbReference type="EMBL" id="KAK7492431.1"/>
    </source>
</evidence>
<protein>
    <submittedName>
        <fullName evidence="1">Uncharacterized protein</fullName>
    </submittedName>
</protein>
<name>A0ABD0KYW3_9CAEN</name>
<keyword evidence="2" id="KW-1185">Reference proteome</keyword>
<evidence type="ECO:0000313" key="2">
    <source>
        <dbReference type="Proteomes" id="UP001519460"/>
    </source>
</evidence>
<dbReference type="AlphaFoldDB" id="A0ABD0KYW3"/>
<accession>A0ABD0KYW3</accession>
<sequence length="137" mass="15407">MLRKFHERLQSATSVLHESAFPVGVGVVSMEEEMPGALVGRVPEIKSGETYKDVQYDSNLSATKRGEIEEVHVQFQYVLVDIPGHIALVERSIKLTSDTPINAKPYHIPHHMREVVETEVRNVEEPNVVSLSRAHLL</sequence>
<dbReference type="EMBL" id="JACVVK020000103">
    <property type="protein sequence ID" value="KAK7492431.1"/>
    <property type="molecule type" value="Genomic_DNA"/>
</dbReference>
<proteinExistence type="predicted"/>